<dbReference type="InterPro" id="IPR018499">
    <property type="entry name" value="Tetraspanin/Peripherin"/>
</dbReference>
<dbReference type="OMA" id="LWTPIDY"/>
<dbReference type="GO" id="GO:0009734">
    <property type="term" value="P:auxin-activated signaling pathway"/>
    <property type="evidence" value="ECO:0007669"/>
    <property type="project" value="InterPro"/>
</dbReference>
<evidence type="ECO:0000256" key="7">
    <source>
        <dbReference type="SAM" id="SignalP"/>
    </source>
</evidence>
<keyword evidence="7" id="KW-0732">Signal</keyword>
<dbReference type="PANTHER" id="PTHR32191">
    <property type="entry name" value="TETRASPANIN-8-RELATED"/>
    <property type="match status" value="1"/>
</dbReference>
<sequence length="268" mass="29442">MARHVGASAVLLSVALLFVGLSGGGIWPAKAAACDHFLTTVIFVITGGIFFTGVVICCSEEDNWCILCPAGCLKMLFVLLLLAIGIFAFAVSKDGGAQSVVGSGYKQFDLDGYSTWLRHRVRNEAVWKSIKGCIMKREECQQLLHARPDKTTRVVKFNDLQSGCCKPPDICRFTVINQSESTYAPPPDASSSSLSDALDRDPDCRRFVVDGDEKCFECDSCRAAFLETLRRRWRIVAMISIPIAGMLICGGGEEARKRQSFEQNRLRG</sequence>
<feature type="transmembrane region" description="Helical" evidence="6">
    <location>
        <begin position="41"/>
        <end position="59"/>
    </location>
</feature>
<comment type="similarity">
    <text evidence="2">Belongs to the tetraspanin (TM4SF) family.</text>
</comment>
<keyword evidence="4 6" id="KW-1133">Transmembrane helix</keyword>
<dbReference type="Pfam" id="PF00335">
    <property type="entry name" value="Tetraspanin"/>
    <property type="match status" value="1"/>
</dbReference>
<evidence type="ECO:0000313" key="8">
    <source>
        <dbReference type="EMBL" id="GBG85438.1"/>
    </source>
</evidence>
<comment type="subcellular location">
    <subcellularLocation>
        <location evidence="1">Membrane</location>
        <topology evidence="1">Multi-pass membrane protein</topology>
    </subcellularLocation>
</comment>
<comment type="caution">
    <text evidence="8">The sequence shown here is derived from an EMBL/GenBank/DDBJ whole genome shotgun (WGS) entry which is preliminary data.</text>
</comment>
<feature type="transmembrane region" description="Helical" evidence="6">
    <location>
        <begin position="71"/>
        <end position="91"/>
    </location>
</feature>
<gene>
    <name evidence="8" type="ORF">CBR_g40080</name>
</gene>
<accession>A0A388LSY3</accession>
<evidence type="ECO:0000256" key="5">
    <source>
        <dbReference type="ARBA" id="ARBA00023136"/>
    </source>
</evidence>
<proteinExistence type="inferred from homology"/>
<evidence type="ECO:0000313" key="9">
    <source>
        <dbReference type="Proteomes" id="UP000265515"/>
    </source>
</evidence>
<name>A0A388LSY3_CHABU</name>
<evidence type="ECO:0000256" key="3">
    <source>
        <dbReference type="ARBA" id="ARBA00022692"/>
    </source>
</evidence>
<evidence type="ECO:0000256" key="4">
    <source>
        <dbReference type="ARBA" id="ARBA00022989"/>
    </source>
</evidence>
<protein>
    <submittedName>
        <fullName evidence="8">Uncharacterized protein</fullName>
    </submittedName>
</protein>
<keyword evidence="9" id="KW-1185">Reference proteome</keyword>
<evidence type="ECO:0000256" key="2">
    <source>
        <dbReference type="ARBA" id="ARBA00006840"/>
    </source>
</evidence>
<evidence type="ECO:0000256" key="1">
    <source>
        <dbReference type="ARBA" id="ARBA00004141"/>
    </source>
</evidence>
<feature type="signal peptide" evidence="7">
    <location>
        <begin position="1"/>
        <end position="24"/>
    </location>
</feature>
<dbReference type="EMBL" id="BFEA01000518">
    <property type="protein sequence ID" value="GBG85438.1"/>
    <property type="molecule type" value="Genomic_DNA"/>
</dbReference>
<organism evidence="8 9">
    <name type="scientific">Chara braunii</name>
    <name type="common">Braun's stonewort</name>
    <dbReference type="NCBI Taxonomy" id="69332"/>
    <lineage>
        <taxon>Eukaryota</taxon>
        <taxon>Viridiplantae</taxon>
        <taxon>Streptophyta</taxon>
        <taxon>Charophyceae</taxon>
        <taxon>Charales</taxon>
        <taxon>Characeae</taxon>
        <taxon>Chara</taxon>
    </lineage>
</organism>
<reference evidence="8 9" key="1">
    <citation type="journal article" date="2018" name="Cell">
        <title>The Chara Genome: Secondary Complexity and Implications for Plant Terrestrialization.</title>
        <authorList>
            <person name="Nishiyama T."/>
            <person name="Sakayama H."/>
            <person name="Vries J.D."/>
            <person name="Buschmann H."/>
            <person name="Saint-Marcoux D."/>
            <person name="Ullrich K.K."/>
            <person name="Haas F.B."/>
            <person name="Vanderstraeten L."/>
            <person name="Becker D."/>
            <person name="Lang D."/>
            <person name="Vosolsobe S."/>
            <person name="Rombauts S."/>
            <person name="Wilhelmsson P.K.I."/>
            <person name="Janitza P."/>
            <person name="Kern R."/>
            <person name="Heyl A."/>
            <person name="Rumpler F."/>
            <person name="Villalobos L.I.A.C."/>
            <person name="Clay J.M."/>
            <person name="Skokan R."/>
            <person name="Toyoda A."/>
            <person name="Suzuki Y."/>
            <person name="Kagoshima H."/>
            <person name="Schijlen E."/>
            <person name="Tajeshwar N."/>
            <person name="Catarino B."/>
            <person name="Hetherington A.J."/>
            <person name="Saltykova A."/>
            <person name="Bonnot C."/>
            <person name="Breuninger H."/>
            <person name="Symeonidi A."/>
            <person name="Radhakrishnan G.V."/>
            <person name="Van Nieuwerburgh F."/>
            <person name="Deforce D."/>
            <person name="Chang C."/>
            <person name="Karol K.G."/>
            <person name="Hedrich R."/>
            <person name="Ulvskov P."/>
            <person name="Glockner G."/>
            <person name="Delwiche C.F."/>
            <person name="Petrasek J."/>
            <person name="Van de Peer Y."/>
            <person name="Friml J."/>
            <person name="Beilby M."/>
            <person name="Dolan L."/>
            <person name="Kohara Y."/>
            <person name="Sugano S."/>
            <person name="Fujiyama A."/>
            <person name="Delaux P.-M."/>
            <person name="Quint M."/>
            <person name="TheiBen G."/>
            <person name="Hagemann M."/>
            <person name="Harholt J."/>
            <person name="Dunand C."/>
            <person name="Zachgo S."/>
            <person name="Langdale J."/>
            <person name="Maumus F."/>
            <person name="Straeten D.V.D."/>
            <person name="Gould S.B."/>
            <person name="Rensing S.A."/>
        </authorList>
    </citation>
    <scope>NUCLEOTIDE SEQUENCE [LARGE SCALE GENOMIC DNA]</scope>
    <source>
        <strain evidence="8 9">S276</strain>
    </source>
</reference>
<feature type="chain" id="PRO_5017287696" evidence="7">
    <location>
        <begin position="25"/>
        <end position="268"/>
    </location>
</feature>
<dbReference type="InterPro" id="IPR044991">
    <property type="entry name" value="TET_plant"/>
</dbReference>
<keyword evidence="5 6" id="KW-0472">Membrane</keyword>
<dbReference type="STRING" id="69332.A0A388LSY3"/>
<dbReference type="GO" id="GO:0016020">
    <property type="term" value="C:membrane"/>
    <property type="evidence" value="ECO:0007669"/>
    <property type="project" value="UniProtKB-SubCell"/>
</dbReference>
<evidence type="ECO:0000256" key="6">
    <source>
        <dbReference type="SAM" id="Phobius"/>
    </source>
</evidence>
<dbReference type="Gramene" id="GBG85438">
    <property type="protein sequence ID" value="GBG85438"/>
    <property type="gene ID" value="CBR_g40080"/>
</dbReference>
<dbReference type="OrthoDB" id="664300at2759"/>
<dbReference type="Proteomes" id="UP000265515">
    <property type="component" value="Unassembled WGS sequence"/>
</dbReference>
<dbReference type="AlphaFoldDB" id="A0A388LSY3"/>
<keyword evidence="3 6" id="KW-0812">Transmembrane</keyword>